<evidence type="ECO:0000259" key="9">
    <source>
        <dbReference type="SMART" id="SM00984"/>
    </source>
</evidence>
<dbReference type="Pfam" id="PF03720">
    <property type="entry name" value="UDPG_MGDP_dh_C"/>
    <property type="match status" value="1"/>
</dbReference>
<evidence type="ECO:0000256" key="8">
    <source>
        <dbReference type="PIRNR" id="PIRNR000124"/>
    </source>
</evidence>
<dbReference type="InterPro" id="IPR036220">
    <property type="entry name" value="UDP-Glc/GDP-Man_DH_C_sf"/>
</dbReference>
<accession>A0ABT5U9L1</accession>
<dbReference type="PROSITE" id="PS51257">
    <property type="entry name" value="PROKAR_LIPOPROTEIN"/>
    <property type="match status" value="1"/>
</dbReference>
<dbReference type="SUPFAM" id="SSF52413">
    <property type="entry name" value="UDP-glucose/GDP-mannose dehydrogenase C-terminal domain"/>
    <property type="match status" value="1"/>
</dbReference>
<dbReference type="SUPFAM" id="SSF48179">
    <property type="entry name" value="6-phosphogluconate dehydrogenase C-terminal domain-like"/>
    <property type="match status" value="1"/>
</dbReference>
<protein>
    <recommendedName>
        <fullName evidence="4 8">UDP-glucose 6-dehydrogenase</fullName>
        <ecNumber evidence="3 8">1.1.1.22</ecNumber>
    </recommendedName>
</protein>
<name>A0ABT5U9L1_9GAMM</name>
<dbReference type="Gene3D" id="3.40.50.720">
    <property type="entry name" value="NAD(P)-binding Rossmann-like Domain"/>
    <property type="match status" value="2"/>
</dbReference>
<reference evidence="10 11" key="1">
    <citation type="submission" date="2022-11" db="EMBL/GenBank/DDBJ databases">
        <title>Spartinivicinus poritis sp. nov., isolated from scleractinian coral Porites lutea.</title>
        <authorList>
            <person name="Zhang G."/>
            <person name="Cai L."/>
            <person name="Wei Q."/>
        </authorList>
    </citation>
    <scope>NUCLEOTIDE SEQUENCE [LARGE SCALE GENOMIC DNA]</scope>
    <source>
        <strain evidence="10 11">A2-2</strain>
    </source>
</reference>
<dbReference type="InterPro" id="IPR014027">
    <property type="entry name" value="UDP-Glc/GDP-Man_DH_C"/>
</dbReference>
<evidence type="ECO:0000256" key="5">
    <source>
        <dbReference type="ARBA" id="ARBA00023002"/>
    </source>
</evidence>
<dbReference type="InterPro" id="IPR001732">
    <property type="entry name" value="UDP-Glc/GDP-Man_DH_N"/>
</dbReference>
<dbReference type="InterPro" id="IPR017476">
    <property type="entry name" value="UDP-Glc/GDP-Man"/>
</dbReference>
<proteinExistence type="inferred from homology"/>
<evidence type="ECO:0000256" key="2">
    <source>
        <dbReference type="ARBA" id="ARBA00006601"/>
    </source>
</evidence>
<dbReference type="PIRSF" id="PIRSF500134">
    <property type="entry name" value="UDPglc_DH_bac"/>
    <property type="match status" value="1"/>
</dbReference>
<dbReference type="InterPro" id="IPR028357">
    <property type="entry name" value="UDPglc_DH_bac"/>
</dbReference>
<comment type="catalytic activity">
    <reaction evidence="7 8">
        <text>UDP-alpha-D-glucose + 2 NAD(+) + H2O = UDP-alpha-D-glucuronate + 2 NADH + 3 H(+)</text>
        <dbReference type="Rhea" id="RHEA:23596"/>
        <dbReference type="ChEBI" id="CHEBI:15377"/>
        <dbReference type="ChEBI" id="CHEBI:15378"/>
        <dbReference type="ChEBI" id="CHEBI:57540"/>
        <dbReference type="ChEBI" id="CHEBI:57945"/>
        <dbReference type="ChEBI" id="CHEBI:58052"/>
        <dbReference type="ChEBI" id="CHEBI:58885"/>
        <dbReference type="EC" id="1.1.1.22"/>
    </reaction>
</comment>
<dbReference type="SMART" id="SM00984">
    <property type="entry name" value="UDPG_MGDP_dh_C"/>
    <property type="match status" value="1"/>
</dbReference>
<dbReference type="NCBIfam" id="TIGR03026">
    <property type="entry name" value="NDP-sugDHase"/>
    <property type="match status" value="1"/>
</dbReference>
<dbReference type="PANTHER" id="PTHR43750:SF3">
    <property type="entry name" value="UDP-GLUCOSE 6-DEHYDROGENASE TUAD"/>
    <property type="match status" value="1"/>
</dbReference>
<evidence type="ECO:0000313" key="10">
    <source>
        <dbReference type="EMBL" id="MDE1462977.1"/>
    </source>
</evidence>
<dbReference type="SUPFAM" id="SSF51735">
    <property type="entry name" value="NAD(P)-binding Rossmann-fold domains"/>
    <property type="match status" value="1"/>
</dbReference>
<evidence type="ECO:0000256" key="4">
    <source>
        <dbReference type="ARBA" id="ARBA00015132"/>
    </source>
</evidence>
<dbReference type="Gene3D" id="1.20.5.100">
    <property type="entry name" value="Cytochrome c1, transmembrane anchor, C-terminal"/>
    <property type="match status" value="1"/>
</dbReference>
<dbReference type="PIRSF" id="PIRSF000124">
    <property type="entry name" value="UDPglc_GDPman_dh"/>
    <property type="match status" value="1"/>
</dbReference>
<evidence type="ECO:0000313" key="11">
    <source>
        <dbReference type="Proteomes" id="UP001528823"/>
    </source>
</evidence>
<dbReference type="Proteomes" id="UP001528823">
    <property type="component" value="Unassembled WGS sequence"/>
</dbReference>
<comment type="similarity">
    <text evidence="2 8">Belongs to the UDP-glucose/GDP-mannose dehydrogenase family.</text>
</comment>
<evidence type="ECO:0000256" key="1">
    <source>
        <dbReference type="ARBA" id="ARBA00004701"/>
    </source>
</evidence>
<keyword evidence="6 8" id="KW-0520">NAD</keyword>
<sequence length="442" mass="49001">MKITIMGTGYVGLVTGACLADVGHQVFCFDINREKIQQLLQGQVPFFEPGLAQIIKRNISQRLFFSDDFLQSLNYADVIFIAVGTPPNEDGSADLQHVLSLAEQIGSHITDSKIIVTKSTVPVGTAEKVKHVITQQLKARDLTANVEVVANPEFLKEGAAVTDFMRPDRIVVGAESENAKQVMSEIYAPFNRNHNRMMFMEVKAAELTKYAANAMLATKISFMNDMANLAECLGVDIEQVRLGIGSDHRIGYHFIYPGCGYGGSCFPKDVKAITQTARTAGSPLTLLETVDQVNQKQKQVLFYKLRQYFGGELSGKVVALWGLAFKPKTDDMREAPSRLLMEQLWQVGASVKAFDPEAMAQAQLIYEGNPKLTLVDSPYDALVDADVLVICTEWAVFRAPDFEQMKQRLRQPVIFDGRNIYDPHTMADLGFSYQAIGRGKVV</sequence>
<comment type="pathway">
    <text evidence="1">Nucleotide-sugar biosynthesis; UDP-alpha-D-glucuronate biosynthesis; UDP-alpha-D-glucuronate from UDP-alpha-D-glucose: step 1/1.</text>
</comment>
<dbReference type="PANTHER" id="PTHR43750">
    <property type="entry name" value="UDP-GLUCOSE 6-DEHYDROGENASE TUAD"/>
    <property type="match status" value="1"/>
</dbReference>
<organism evidence="10 11">
    <name type="scientific">Spartinivicinus poritis</name>
    <dbReference type="NCBI Taxonomy" id="2994640"/>
    <lineage>
        <taxon>Bacteria</taxon>
        <taxon>Pseudomonadati</taxon>
        <taxon>Pseudomonadota</taxon>
        <taxon>Gammaproteobacteria</taxon>
        <taxon>Oceanospirillales</taxon>
        <taxon>Zooshikellaceae</taxon>
        <taxon>Spartinivicinus</taxon>
    </lineage>
</organism>
<evidence type="ECO:0000256" key="6">
    <source>
        <dbReference type="ARBA" id="ARBA00023027"/>
    </source>
</evidence>
<dbReference type="InterPro" id="IPR008927">
    <property type="entry name" value="6-PGluconate_DH-like_C_sf"/>
</dbReference>
<feature type="domain" description="UDP-glucose/GDP-mannose dehydrogenase C-terminal" evidence="9">
    <location>
        <begin position="319"/>
        <end position="423"/>
    </location>
</feature>
<dbReference type="Pfam" id="PF00984">
    <property type="entry name" value="UDPG_MGDP_dh"/>
    <property type="match status" value="1"/>
</dbReference>
<evidence type="ECO:0000256" key="7">
    <source>
        <dbReference type="ARBA" id="ARBA00047473"/>
    </source>
</evidence>
<gene>
    <name evidence="10" type="ORF">ORQ98_13460</name>
</gene>
<evidence type="ECO:0000256" key="3">
    <source>
        <dbReference type="ARBA" id="ARBA00012954"/>
    </source>
</evidence>
<dbReference type="RefSeq" id="WP_274689326.1">
    <property type="nucleotide sequence ID" value="NZ_JAPMOU010000015.1"/>
</dbReference>
<keyword evidence="11" id="KW-1185">Reference proteome</keyword>
<comment type="caution">
    <text evidence="10">The sequence shown here is derived from an EMBL/GenBank/DDBJ whole genome shotgun (WGS) entry which is preliminary data.</text>
</comment>
<dbReference type="InterPro" id="IPR036291">
    <property type="entry name" value="NAD(P)-bd_dom_sf"/>
</dbReference>
<dbReference type="EMBL" id="JAPMOU010000015">
    <property type="protein sequence ID" value="MDE1462977.1"/>
    <property type="molecule type" value="Genomic_DNA"/>
</dbReference>
<keyword evidence="5 8" id="KW-0560">Oxidoreductase</keyword>
<dbReference type="InterPro" id="IPR014026">
    <property type="entry name" value="UDP-Glc/GDP-Man_DH_dimer"/>
</dbReference>
<dbReference type="EC" id="1.1.1.22" evidence="3 8"/>
<dbReference type="Pfam" id="PF03721">
    <property type="entry name" value="UDPG_MGDP_dh_N"/>
    <property type="match status" value="1"/>
</dbReference>